<dbReference type="EC" id="3.6.4.12" evidence="3 15"/>
<dbReference type="GO" id="GO:0003690">
    <property type="term" value="F:double-stranded DNA binding"/>
    <property type="evidence" value="ECO:0007669"/>
    <property type="project" value="TreeGrafter"/>
</dbReference>
<dbReference type="SMART" id="SM00559">
    <property type="entry name" value="Ku78"/>
    <property type="match status" value="1"/>
</dbReference>
<gene>
    <name evidence="20" type="primary">LOC105171334</name>
</gene>
<dbReference type="AlphaFoldDB" id="A0A6I9TUT7"/>
<evidence type="ECO:0000256" key="16">
    <source>
        <dbReference type="SAM" id="MobiDB-lite"/>
    </source>
</evidence>
<evidence type="ECO:0000259" key="18">
    <source>
        <dbReference type="SMART" id="SM00559"/>
    </source>
</evidence>
<reference evidence="20" key="2">
    <citation type="submission" date="2025-08" db="UniProtKB">
        <authorList>
            <consortium name="RefSeq"/>
        </authorList>
    </citation>
    <scope>IDENTIFICATION</scope>
</reference>
<dbReference type="Pfam" id="PF08785">
    <property type="entry name" value="Ku_PK_bind"/>
    <property type="match status" value="1"/>
</dbReference>
<dbReference type="Proteomes" id="UP000504604">
    <property type="component" value="Linkage group LG1"/>
</dbReference>
<dbReference type="GO" id="GO:0005524">
    <property type="term" value="F:ATP binding"/>
    <property type="evidence" value="ECO:0007669"/>
    <property type="project" value="UniProtKB-UniRule"/>
</dbReference>
<dbReference type="Gene3D" id="1.25.40.240">
    <property type="entry name" value="Ku, C-terminal domain"/>
    <property type="match status" value="1"/>
</dbReference>
<dbReference type="SUPFAM" id="SSF100939">
    <property type="entry name" value="SPOC domain-like"/>
    <property type="match status" value="1"/>
</dbReference>
<dbReference type="RefSeq" id="XP_011090712.1">
    <property type="nucleotide sequence ID" value="XM_011092410.2"/>
</dbReference>
<comment type="subcellular location">
    <subcellularLocation>
        <location evidence="1 15">Nucleus</location>
    </subcellularLocation>
</comment>
<dbReference type="KEGG" id="sind:105171334"/>
<dbReference type="Gene3D" id="1.10.1600.10">
    <property type="match status" value="1"/>
</dbReference>
<dbReference type="InterPro" id="IPR036494">
    <property type="entry name" value="Ku_C_sf"/>
</dbReference>
<evidence type="ECO:0000256" key="17">
    <source>
        <dbReference type="SAM" id="SignalP"/>
    </source>
</evidence>
<evidence type="ECO:0000256" key="5">
    <source>
        <dbReference type="ARBA" id="ARBA00022763"/>
    </source>
</evidence>
<keyword evidence="19" id="KW-1185">Reference proteome</keyword>
<evidence type="ECO:0000256" key="9">
    <source>
        <dbReference type="ARBA" id="ARBA00023125"/>
    </source>
</evidence>
<dbReference type="OrthoDB" id="30826at2759"/>
<accession>A0A6I9TUT7</accession>
<feature type="compositionally biased region" description="Basic and acidic residues" evidence="16">
    <location>
        <begin position="687"/>
        <end position="696"/>
    </location>
</feature>
<dbReference type="PIRSF" id="PIRSF016570">
    <property type="entry name" value="Ku80"/>
    <property type="match status" value="1"/>
</dbReference>
<dbReference type="CDD" id="cd00873">
    <property type="entry name" value="KU80"/>
    <property type="match status" value="1"/>
</dbReference>
<evidence type="ECO:0000256" key="11">
    <source>
        <dbReference type="ARBA" id="ARBA00023204"/>
    </source>
</evidence>
<dbReference type="GO" id="GO:0042162">
    <property type="term" value="F:telomeric DNA binding"/>
    <property type="evidence" value="ECO:0007669"/>
    <property type="project" value="InterPro"/>
</dbReference>
<dbReference type="GO" id="GO:0016787">
    <property type="term" value="F:hydrolase activity"/>
    <property type="evidence" value="ECO:0007669"/>
    <property type="project" value="UniProtKB-KW"/>
</dbReference>
<evidence type="ECO:0000256" key="1">
    <source>
        <dbReference type="ARBA" id="ARBA00004123"/>
    </source>
</evidence>
<feature type="signal peptide" evidence="17">
    <location>
        <begin position="1"/>
        <end position="17"/>
    </location>
</feature>
<dbReference type="SUPFAM" id="SSF53300">
    <property type="entry name" value="vWA-like"/>
    <property type="match status" value="1"/>
</dbReference>
<dbReference type="Pfam" id="PF03731">
    <property type="entry name" value="Ku_N"/>
    <property type="match status" value="1"/>
</dbReference>
<feature type="domain" description="Ku" evidence="18">
    <location>
        <begin position="284"/>
        <end position="425"/>
    </location>
</feature>
<feature type="chain" id="PRO_5026965094" description="ATP-dependent DNA helicase 2 subunit KU80" evidence="17">
    <location>
        <begin position="18"/>
        <end position="708"/>
    </location>
</feature>
<dbReference type="GO" id="GO:0006310">
    <property type="term" value="P:DNA recombination"/>
    <property type="evidence" value="ECO:0007669"/>
    <property type="project" value="UniProtKB-KW"/>
</dbReference>
<keyword evidence="9 15" id="KW-0238">DNA-binding</keyword>
<dbReference type="Gene3D" id="2.40.290.10">
    <property type="match status" value="1"/>
</dbReference>
<evidence type="ECO:0000256" key="2">
    <source>
        <dbReference type="ARBA" id="ARBA00007726"/>
    </source>
</evidence>
<dbReference type="InterPro" id="IPR024193">
    <property type="entry name" value="Ku80"/>
</dbReference>
<dbReference type="InterPro" id="IPR005161">
    <property type="entry name" value="Ku_N"/>
</dbReference>
<keyword evidence="4 15" id="KW-0547">Nucleotide-binding</keyword>
<keyword evidence="5 15" id="KW-0227">DNA damage</keyword>
<name>A0A6I9TUT7_SESIN</name>
<evidence type="ECO:0000256" key="7">
    <source>
        <dbReference type="ARBA" id="ARBA00022806"/>
    </source>
</evidence>
<dbReference type="FunFam" id="2.40.290.10:FF:000006">
    <property type="entry name" value="ATP-dependent DNA helicase 2 subunit KU80"/>
    <property type="match status" value="1"/>
</dbReference>
<evidence type="ECO:0000256" key="8">
    <source>
        <dbReference type="ARBA" id="ARBA00022840"/>
    </source>
</evidence>
<dbReference type="GO" id="GO:0003678">
    <property type="term" value="F:DNA helicase activity"/>
    <property type="evidence" value="ECO:0007669"/>
    <property type="project" value="UniProtKB-EC"/>
</dbReference>
<dbReference type="InterPro" id="IPR006164">
    <property type="entry name" value="DNA_bd_Ku70/Ku80"/>
</dbReference>
<protein>
    <recommendedName>
        <fullName evidence="14 15">ATP-dependent DNA helicase 2 subunit KU80</fullName>
        <ecNumber evidence="3 15">3.6.4.12</ecNumber>
    </recommendedName>
</protein>
<dbReference type="FunCoup" id="A0A6I9TUT7">
    <property type="interactions" value="3173"/>
</dbReference>
<dbReference type="Gene3D" id="3.40.50.410">
    <property type="entry name" value="von Willebrand factor, type A domain"/>
    <property type="match status" value="1"/>
</dbReference>
<evidence type="ECO:0000256" key="13">
    <source>
        <dbReference type="ARBA" id="ARBA00047995"/>
    </source>
</evidence>
<dbReference type="GO" id="GO:0006303">
    <property type="term" value="P:double-strand break repair via nonhomologous end joining"/>
    <property type="evidence" value="ECO:0007669"/>
    <property type="project" value="InterPro"/>
</dbReference>
<keyword evidence="12 15" id="KW-0539">Nucleus</keyword>
<dbReference type="InterPro" id="IPR005160">
    <property type="entry name" value="Ku_C"/>
</dbReference>
<evidence type="ECO:0000256" key="10">
    <source>
        <dbReference type="ARBA" id="ARBA00023172"/>
    </source>
</evidence>
<evidence type="ECO:0000256" key="3">
    <source>
        <dbReference type="ARBA" id="ARBA00012551"/>
    </source>
</evidence>
<dbReference type="FunFam" id="3.40.50.410:FF:000102">
    <property type="entry name" value="ATP-dependent DNA helicase 2 subunit KU80"/>
    <property type="match status" value="1"/>
</dbReference>
<evidence type="ECO:0000313" key="19">
    <source>
        <dbReference type="Proteomes" id="UP000504604"/>
    </source>
</evidence>
<dbReference type="PANTHER" id="PTHR12604">
    <property type="entry name" value="KU AUTOANTIGEN DNA HELICASE"/>
    <property type="match status" value="1"/>
</dbReference>
<evidence type="ECO:0000256" key="12">
    <source>
        <dbReference type="ARBA" id="ARBA00023242"/>
    </source>
</evidence>
<comment type="function">
    <text evidence="15">Single-stranded DNA-dependent ATP-dependent helicase.</text>
</comment>
<evidence type="ECO:0000256" key="14">
    <source>
        <dbReference type="ARBA" id="ARBA00069041"/>
    </source>
</evidence>
<keyword evidence="8 15" id="KW-0067">ATP-binding</keyword>
<organism evidence="19 20">
    <name type="scientific">Sesamum indicum</name>
    <name type="common">Oriental sesame</name>
    <name type="synonym">Sesamum orientale</name>
    <dbReference type="NCBI Taxonomy" id="4182"/>
    <lineage>
        <taxon>Eukaryota</taxon>
        <taxon>Viridiplantae</taxon>
        <taxon>Streptophyta</taxon>
        <taxon>Embryophyta</taxon>
        <taxon>Tracheophyta</taxon>
        <taxon>Spermatophyta</taxon>
        <taxon>Magnoliopsida</taxon>
        <taxon>eudicotyledons</taxon>
        <taxon>Gunneridae</taxon>
        <taxon>Pentapetalae</taxon>
        <taxon>asterids</taxon>
        <taxon>lamiids</taxon>
        <taxon>Lamiales</taxon>
        <taxon>Pedaliaceae</taxon>
        <taxon>Sesamum</taxon>
    </lineage>
</organism>
<dbReference type="FunFam" id="1.25.40.240:FF:000001">
    <property type="entry name" value="X-ray repair cross-complementing protein 5"/>
    <property type="match status" value="1"/>
</dbReference>
<dbReference type="GO" id="GO:0003684">
    <property type="term" value="F:damaged DNA binding"/>
    <property type="evidence" value="ECO:0007669"/>
    <property type="project" value="InterPro"/>
</dbReference>
<dbReference type="GO" id="GO:0043564">
    <property type="term" value="C:Ku70:Ku80 complex"/>
    <property type="evidence" value="ECO:0007669"/>
    <property type="project" value="InterPro"/>
</dbReference>
<evidence type="ECO:0000256" key="4">
    <source>
        <dbReference type="ARBA" id="ARBA00022741"/>
    </source>
</evidence>
<evidence type="ECO:0000256" key="15">
    <source>
        <dbReference type="PIRNR" id="PIRNR016570"/>
    </source>
</evidence>
<dbReference type="SUPFAM" id="SSF101420">
    <property type="entry name" value="C-terminal domain of Ku80"/>
    <property type="match status" value="1"/>
</dbReference>
<evidence type="ECO:0000256" key="6">
    <source>
        <dbReference type="ARBA" id="ARBA00022801"/>
    </source>
</evidence>
<keyword evidence="10 15" id="KW-0233">DNA recombination</keyword>
<feature type="region of interest" description="Disordered" evidence="16">
    <location>
        <begin position="524"/>
        <end position="548"/>
    </location>
</feature>
<keyword evidence="6 15" id="KW-0378">Hydrolase</keyword>
<dbReference type="InterPro" id="IPR036465">
    <property type="entry name" value="vWFA_dom_sf"/>
</dbReference>
<dbReference type="GeneID" id="105171334"/>
<keyword evidence="17" id="KW-0732">Signal</keyword>
<evidence type="ECO:0000313" key="20">
    <source>
        <dbReference type="RefSeq" id="XP_011090712.1"/>
    </source>
</evidence>
<dbReference type="InParanoid" id="A0A6I9TUT7"/>
<dbReference type="Pfam" id="PF02735">
    <property type="entry name" value="Ku"/>
    <property type="match status" value="1"/>
</dbReference>
<dbReference type="InterPro" id="IPR014893">
    <property type="entry name" value="Ku_PK_bind"/>
</dbReference>
<proteinExistence type="inferred from homology"/>
<sequence>MLLVHLYSMSLEGLVLVLDVGPSMHALLPEIEKVCSMLVQKKLIYNKYDEVGVVVFGTADTKNDLTVEVGGYENVMVLRDVKVVDGDLIEAVQQLPRGSAHGDFLDAIVVGMDMLIKKYGPTNKGKKRLCLITNALTPIKDPYEGSKEDQVNTVAAQMMTHGMKMDCIIIRANQDWGVRKEIVKENDFLLDVFSTRSSSKKVYVESATSLLGALRTRNISPVTIYRGDFELSSKLKIKVWIYKKTSEEKFPSLKKYSDKAPPTDKFATHEIKVDYEYKSIEDPNRVVPPEQRIKGYRYGPQVVPISSAEWEAVKFKPEKGVKLLGFTDVSNIMRQYYMRDVNIFIAEPGNTKATLAVSALARAMKDMDKVAIIRCVWRQGQANVVVGVLTPNVSEKDNIPDSFYFNVLPFAEDVREFQFPSFSNLPPSVQPNEQQQQAADKLVQMLELAPSGKEEALQPNLTPNPVLERYYRSLELKSKDPDAAIPPLDETLRKITEPDAELLYQNRAVIEEFRTSFELKENPKLKKSSRRVLREKPSGSSEEGEGVSDVGQAMDAIEYTSNVKVGKIGDSNPVQDFEAMISRRDSPQWITKAIQSMKDKIFDLVENSFEGDTYEKALECLGALRKGCILEQEPKQFNDFLHHLHKFCQEKNLSSFSEYLMSHEMMLISKNEAPESDVPEHEARLLTVKKEPKAEQDPETVPLDVGRL</sequence>
<dbReference type="GO" id="GO:0000723">
    <property type="term" value="P:telomere maintenance"/>
    <property type="evidence" value="ECO:0007669"/>
    <property type="project" value="InterPro"/>
</dbReference>
<dbReference type="Pfam" id="PF03730">
    <property type="entry name" value="Ku_C"/>
    <property type="match status" value="1"/>
</dbReference>
<comment type="catalytic activity">
    <reaction evidence="13 15">
        <text>ATP + H2O = ADP + phosphate + H(+)</text>
        <dbReference type="Rhea" id="RHEA:13065"/>
        <dbReference type="ChEBI" id="CHEBI:15377"/>
        <dbReference type="ChEBI" id="CHEBI:15378"/>
        <dbReference type="ChEBI" id="CHEBI:30616"/>
        <dbReference type="ChEBI" id="CHEBI:43474"/>
        <dbReference type="ChEBI" id="CHEBI:456216"/>
        <dbReference type="EC" id="3.6.4.12"/>
    </reaction>
</comment>
<reference evidence="19" key="1">
    <citation type="submission" date="2024-10" db="UniProtKB">
        <authorList>
            <consortium name="RefSeq"/>
        </authorList>
    </citation>
    <scope>NUCLEOTIDE SEQUENCE [LARGE SCALE GENOMIC DNA]</scope>
    <source>
        <strain evidence="19">cv. Zhongzhi No. 13</strain>
    </source>
</reference>
<keyword evidence="11 15" id="KW-0234">DNA repair</keyword>
<dbReference type="InterPro" id="IPR016194">
    <property type="entry name" value="SPOC-like_C_dom_sf"/>
</dbReference>
<comment type="similarity">
    <text evidence="2 15">Belongs to the ku80 family.</text>
</comment>
<dbReference type="FunFam" id="1.10.1600.10:FF:000002">
    <property type="entry name" value="X-ray repair cross-complementing protein 5"/>
    <property type="match status" value="1"/>
</dbReference>
<feature type="region of interest" description="Disordered" evidence="16">
    <location>
        <begin position="687"/>
        <end position="708"/>
    </location>
</feature>
<keyword evidence="7 15" id="KW-0347">Helicase</keyword>
<dbReference type="PANTHER" id="PTHR12604:SF4">
    <property type="entry name" value="X-RAY REPAIR CROSS-COMPLEMENTING PROTEIN 5"/>
    <property type="match status" value="1"/>
</dbReference>